<evidence type="ECO:0000256" key="2">
    <source>
        <dbReference type="ARBA" id="ARBA00022573"/>
    </source>
</evidence>
<keyword evidence="3" id="KW-0560">Oxidoreductase</keyword>
<dbReference type="NCBIfam" id="NF005968">
    <property type="entry name" value="PRK08057.1-2"/>
    <property type="match status" value="1"/>
</dbReference>
<dbReference type="PANTHER" id="PTHR36925:SF1">
    <property type="entry name" value="COBALT-PRECORRIN-6A REDUCTASE"/>
    <property type="match status" value="1"/>
</dbReference>
<evidence type="ECO:0000256" key="3">
    <source>
        <dbReference type="ARBA" id="ARBA00023002"/>
    </source>
</evidence>
<evidence type="ECO:0000313" key="4">
    <source>
        <dbReference type="EMBL" id="GAD27695.1"/>
    </source>
</evidence>
<comment type="caution">
    <text evidence="4">The sequence shown here is derived from an EMBL/GenBank/DDBJ whole genome shotgun (WGS) entry which is preliminary data.</text>
</comment>
<evidence type="ECO:0000256" key="1">
    <source>
        <dbReference type="ARBA" id="ARBA00004953"/>
    </source>
</evidence>
<dbReference type="Proteomes" id="UP000018209">
    <property type="component" value="Unassembled WGS sequence"/>
</dbReference>
<dbReference type="PROSITE" id="PS51014">
    <property type="entry name" value="COBK_CBIJ"/>
    <property type="match status" value="1"/>
</dbReference>
<reference evidence="4 5" key="1">
    <citation type="submission" date="2013-08" db="EMBL/GenBank/DDBJ databases">
        <title>Gluconobacter thailandicus NBRC 3257 whole genome sequence.</title>
        <authorList>
            <person name="Matsutani M."/>
            <person name="Yakushi T."/>
            <person name="Matsushita K."/>
        </authorList>
    </citation>
    <scope>NUCLEOTIDE SEQUENCE [LARGE SCALE GENOMIC DNA]</scope>
    <source>
        <strain evidence="4 5">NBRC 3257</strain>
    </source>
</reference>
<dbReference type="NCBIfam" id="TIGR00715">
    <property type="entry name" value="precor6x_red"/>
    <property type="match status" value="1"/>
</dbReference>
<accession>A0ABQ0IZR4</accession>
<proteinExistence type="predicted"/>
<keyword evidence="5" id="KW-1185">Reference proteome</keyword>
<sequence length="267" mass="28521">MEFSSACSDKGTNPMRVLILGGTTQASQLAQKLGSDEGYDTIFSLAGVTKNPVLPSGLVRIGGFGGVDGLRDFLRAQSVGAVVDATHPFAAQMSRHAAMACSSSGIPLRRIDRPAWTEVEGDQWTHVSNIDDAAAALGDAPQTVFLTTGRKDLGSFQRAFQHHYILRSIDAPKPSSLPRQVTLLLARPPFTVASEMALMKDHAVTVVVTKNAGAEATSAKLAAARTLGLPVIMIDRPVLPTAETVSTIEDALEWLRKHRHDGTDRDV</sequence>
<comment type="pathway">
    <text evidence="1">Cofactor biosynthesis; adenosylcobalamin biosynthesis.</text>
</comment>
<dbReference type="InterPro" id="IPR003723">
    <property type="entry name" value="Precorrin-6x_reduct"/>
</dbReference>
<organism evidence="4 5">
    <name type="scientific">Gluconobacter thailandicus NBRC 3257</name>
    <dbReference type="NCBI Taxonomy" id="1381097"/>
    <lineage>
        <taxon>Bacteria</taxon>
        <taxon>Pseudomonadati</taxon>
        <taxon>Pseudomonadota</taxon>
        <taxon>Alphaproteobacteria</taxon>
        <taxon>Acetobacterales</taxon>
        <taxon>Acetobacteraceae</taxon>
        <taxon>Gluconobacter</taxon>
    </lineage>
</organism>
<evidence type="ECO:0000313" key="5">
    <source>
        <dbReference type="Proteomes" id="UP000018209"/>
    </source>
</evidence>
<dbReference type="PANTHER" id="PTHR36925">
    <property type="entry name" value="COBALT-PRECORRIN-6A REDUCTASE"/>
    <property type="match status" value="1"/>
</dbReference>
<dbReference type="EMBL" id="BASM01000034">
    <property type="protein sequence ID" value="GAD27695.1"/>
    <property type="molecule type" value="Genomic_DNA"/>
</dbReference>
<dbReference type="Pfam" id="PF02571">
    <property type="entry name" value="CbiJ"/>
    <property type="match status" value="1"/>
</dbReference>
<keyword evidence="2" id="KW-0169">Cobalamin biosynthesis</keyword>
<protein>
    <submittedName>
        <fullName evidence="4">Precorrin 6x reductase</fullName>
    </submittedName>
</protein>
<gene>
    <name evidence="4" type="ORF">NBRC3257_2694</name>
</gene>
<name>A0ABQ0IZR4_GLUTH</name>